<protein>
    <submittedName>
        <fullName evidence="2">Uncharacterized protein</fullName>
    </submittedName>
</protein>
<gene>
    <name evidence="2" type="ORF">LZC94_32940</name>
</gene>
<sequence length="161" mass="16894">MSYNVKVIIPTVGLAGMLVALLACSGDDDDASTNVDPRCVQLCTIKEPSRPDAYDICSEQSARTCRSTCAARLTGTSGACSQCLLDKAYFGAYEPGASCSGRSTECGGGTQCTLTGSGGKCSYCENDPSRRDACIREAHPRRTIDCTAHYEPVSACASFCS</sequence>
<dbReference type="PROSITE" id="PS51257">
    <property type="entry name" value="PROKAR_LIPOPROTEIN"/>
    <property type="match status" value="1"/>
</dbReference>
<keyword evidence="3" id="KW-1185">Reference proteome</keyword>
<reference evidence="2 3" key="1">
    <citation type="submission" date="2021-12" db="EMBL/GenBank/DDBJ databases">
        <title>Discovery of the Pendulisporaceae a myxobacterial family with distinct sporulation behavior and unique specialized metabolism.</title>
        <authorList>
            <person name="Garcia R."/>
            <person name="Popoff A."/>
            <person name="Bader C.D."/>
            <person name="Loehr J."/>
            <person name="Walesch S."/>
            <person name="Walt C."/>
            <person name="Boldt J."/>
            <person name="Bunk B."/>
            <person name="Haeckl F.J.F.P.J."/>
            <person name="Gunesch A.P."/>
            <person name="Birkelbach J."/>
            <person name="Nuebel U."/>
            <person name="Pietschmann T."/>
            <person name="Bach T."/>
            <person name="Mueller R."/>
        </authorList>
    </citation>
    <scope>NUCLEOTIDE SEQUENCE [LARGE SCALE GENOMIC DNA]</scope>
    <source>
        <strain evidence="2 3">MSr11954</strain>
    </source>
</reference>
<keyword evidence="1" id="KW-0732">Signal</keyword>
<organism evidence="2 3">
    <name type="scientific">Pendulispora albinea</name>
    <dbReference type="NCBI Taxonomy" id="2741071"/>
    <lineage>
        <taxon>Bacteria</taxon>
        <taxon>Pseudomonadati</taxon>
        <taxon>Myxococcota</taxon>
        <taxon>Myxococcia</taxon>
        <taxon>Myxococcales</taxon>
        <taxon>Sorangiineae</taxon>
        <taxon>Pendulisporaceae</taxon>
        <taxon>Pendulispora</taxon>
    </lineage>
</organism>
<evidence type="ECO:0000313" key="2">
    <source>
        <dbReference type="EMBL" id="WXB12644.1"/>
    </source>
</evidence>
<evidence type="ECO:0000256" key="1">
    <source>
        <dbReference type="SAM" id="SignalP"/>
    </source>
</evidence>
<feature type="chain" id="PRO_5047432190" evidence="1">
    <location>
        <begin position="26"/>
        <end position="161"/>
    </location>
</feature>
<name>A0ABZ2LSR0_9BACT</name>
<dbReference type="Proteomes" id="UP001370348">
    <property type="component" value="Chromosome"/>
</dbReference>
<proteinExistence type="predicted"/>
<feature type="signal peptide" evidence="1">
    <location>
        <begin position="1"/>
        <end position="25"/>
    </location>
</feature>
<dbReference type="EMBL" id="CP089984">
    <property type="protein sequence ID" value="WXB12644.1"/>
    <property type="molecule type" value="Genomic_DNA"/>
</dbReference>
<dbReference type="RefSeq" id="WP_394822265.1">
    <property type="nucleotide sequence ID" value="NZ_CP089984.1"/>
</dbReference>
<accession>A0ABZ2LSR0</accession>
<evidence type="ECO:0000313" key="3">
    <source>
        <dbReference type="Proteomes" id="UP001370348"/>
    </source>
</evidence>